<gene>
    <name evidence="2" type="ORF">ACFPK8_10945</name>
</gene>
<evidence type="ECO:0000256" key="1">
    <source>
        <dbReference type="SAM" id="MobiDB-lite"/>
    </source>
</evidence>
<accession>A0ABW0FFK4</accession>
<evidence type="ECO:0008006" key="4">
    <source>
        <dbReference type="Google" id="ProtNLM"/>
    </source>
</evidence>
<sequence length="244" mass="25586">MVALVLWNTVLSPSPEQTPTTAPTTEESSSPSEHPGEYVPGEDDEPLTGGSPTLTSAPTRPCTIHDGTTRSMASAGTVRGGGIEYDLQEGWSTGIDWGTQESYMVDLASSEQAVEDGWYSVATVGGVEFPDEEGGYPGAQEAARTIFQCDVTRDVVRDLYVDPLEVQDLRDEAITIDGQDAWIVAGTVPLAADQDFGTTDSWDLVVIVIDAPQGPAALVAGAATGIDQQVADLEAIVASLAVVD</sequence>
<feature type="region of interest" description="Disordered" evidence="1">
    <location>
        <begin position="7"/>
        <end position="77"/>
    </location>
</feature>
<organism evidence="2 3">
    <name type="scientific">Brachybacterium tyrofermentans</name>
    <dbReference type="NCBI Taxonomy" id="47848"/>
    <lineage>
        <taxon>Bacteria</taxon>
        <taxon>Bacillati</taxon>
        <taxon>Actinomycetota</taxon>
        <taxon>Actinomycetes</taxon>
        <taxon>Micrococcales</taxon>
        <taxon>Dermabacteraceae</taxon>
        <taxon>Brachybacterium</taxon>
    </lineage>
</organism>
<name>A0ABW0FFK4_9MICO</name>
<dbReference type="GeneID" id="303298047"/>
<proteinExistence type="predicted"/>
<evidence type="ECO:0000313" key="3">
    <source>
        <dbReference type="Proteomes" id="UP001595937"/>
    </source>
</evidence>
<evidence type="ECO:0000313" key="2">
    <source>
        <dbReference type="EMBL" id="MFC5298027.1"/>
    </source>
</evidence>
<keyword evidence="3" id="KW-1185">Reference proteome</keyword>
<feature type="compositionally biased region" description="Low complexity" evidence="1">
    <location>
        <begin position="12"/>
        <end position="33"/>
    </location>
</feature>
<dbReference type="Proteomes" id="UP001595937">
    <property type="component" value="Unassembled WGS sequence"/>
</dbReference>
<protein>
    <recommendedName>
        <fullName evidence="4">DUF3558 domain-containing protein</fullName>
    </recommendedName>
</protein>
<dbReference type="EMBL" id="JBHSLN010000024">
    <property type="protein sequence ID" value="MFC5298027.1"/>
    <property type="molecule type" value="Genomic_DNA"/>
</dbReference>
<comment type="caution">
    <text evidence="2">The sequence shown here is derived from an EMBL/GenBank/DDBJ whole genome shotgun (WGS) entry which is preliminary data.</text>
</comment>
<dbReference type="RefSeq" id="WP_193116885.1">
    <property type="nucleotide sequence ID" value="NZ_BAAAIR010000043.1"/>
</dbReference>
<reference evidence="3" key="1">
    <citation type="journal article" date="2019" name="Int. J. Syst. Evol. Microbiol.">
        <title>The Global Catalogue of Microorganisms (GCM) 10K type strain sequencing project: providing services to taxonomists for standard genome sequencing and annotation.</title>
        <authorList>
            <consortium name="The Broad Institute Genomics Platform"/>
            <consortium name="The Broad Institute Genome Sequencing Center for Infectious Disease"/>
            <person name="Wu L."/>
            <person name="Ma J."/>
        </authorList>
    </citation>
    <scope>NUCLEOTIDE SEQUENCE [LARGE SCALE GENOMIC DNA]</scope>
    <source>
        <strain evidence="3">CGMCC 1.16455</strain>
    </source>
</reference>